<dbReference type="PANTHER" id="PTHR12049:SF7">
    <property type="entry name" value="PROTEIN ARGININE METHYLTRANSFERASE NDUFAF7, MITOCHONDRIAL"/>
    <property type="match status" value="1"/>
</dbReference>
<proteinExistence type="predicted"/>
<accession>A0A1Z4VML8</accession>
<keyword evidence="2" id="KW-0808">Transferase</keyword>
<dbReference type="AlphaFoldDB" id="A0A1Z4VML8"/>
<keyword evidence="1" id="KW-0489">Methyltransferase</keyword>
<evidence type="ECO:0000256" key="1">
    <source>
        <dbReference type="ARBA" id="ARBA00022603"/>
    </source>
</evidence>
<dbReference type="Pfam" id="PF02636">
    <property type="entry name" value="Methyltransf_28"/>
    <property type="match status" value="1"/>
</dbReference>
<dbReference type="PANTHER" id="PTHR12049">
    <property type="entry name" value="PROTEIN ARGININE METHYLTRANSFERASE NDUFAF7, MITOCHONDRIAL"/>
    <property type="match status" value="1"/>
</dbReference>
<evidence type="ECO:0008006" key="5">
    <source>
        <dbReference type="Google" id="ProtNLM"/>
    </source>
</evidence>
<dbReference type="OrthoDB" id="9794208at2"/>
<dbReference type="Proteomes" id="UP000218765">
    <property type="component" value="Chromosome"/>
</dbReference>
<sequence>MAGSEGLSPWRIPADWPAPAPEALDVSERLVEVLRARMNEAGGSLAFADYMYIVLYAPGLGYYSAGARKFGEAGDFITAPELSPLFSQCVAASCAAVLEALPHGAVLELGAGSGTLAVEVLRSLQEQKRLPESYLILEPSADLRQRQRQRLEQELPTLLDRVTWLDRPPEAFAGVLVANEVLDALPVELFHWDGSEVRLRRVQWEGSGFGWTDAPADAGLAEQVRHLAGQYAWPPDYHSERAAWLSGWLGELAAGLTRGAMLFIDYGYPRGEYYHPQRASGTLMCHYRHRAHPDPLRLPGLQDITAHVDFTAVAETADAAGLRVAGFTDQAHYLIDTGIEERMAEVSGQDPVAGMRLAQQVRQLMLPGEMGERFKAMLLTRDCDAAVPGFRQQDLRNRL</sequence>
<name>A0A1Z4VML8_9GAMM</name>
<dbReference type="EMBL" id="AP018052">
    <property type="protein sequence ID" value="BAZ92847.1"/>
    <property type="molecule type" value="Genomic_DNA"/>
</dbReference>
<dbReference type="InterPro" id="IPR003788">
    <property type="entry name" value="NDUFAF7"/>
</dbReference>
<protein>
    <recommendedName>
        <fullName evidence="5">SAM-dependent methyltransferase</fullName>
    </recommendedName>
</protein>
<dbReference type="RefSeq" id="WP_096364294.1">
    <property type="nucleotide sequence ID" value="NZ_AP018052.1"/>
</dbReference>
<dbReference type="GO" id="GO:0032259">
    <property type="term" value="P:methylation"/>
    <property type="evidence" value="ECO:0007669"/>
    <property type="project" value="UniProtKB-KW"/>
</dbReference>
<organism evidence="3 4">
    <name type="scientific">Thiohalobacter thiocyanaticus</name>
    <dbReference type="NCBI Taxonomy" id="585455"/>
    <lineage>
        <taxon>Bacteria</taxon>
        <taxon>Pseudomonadati</taxon>
        <taxon>Pseudomonadota</taxon>
        <taxon>Gammaproteobacteria</taxon>
        <taxon>Thiohalobacterales</taxon>
        <taxon>Thiohalobacteraceae</taxon>
        <taxon>Thiohalobacter</taxon>
    </lineage>
</organism>
<evidence type="ECO:0000313" key="4">
    <source>
        <dbReference type="Proteomes" id="UP000218765"/>
    </source>
</evidence>
<dbReference type="KEGG" id="ttc:FOKN1_0443"/>
<evidence type="ECO:0000313" key="3">
    <source>
        <dbReference type="EMBL" id="BAZ92847.1"/>
    </source>
</evidence>
<gene>
    <name evidence="3" type="ORF">FOKN1_0443</name>
</gene>
<dbReference type="Gene3D" id="3.40.50.12710">
    <property type="match status" value="1"/>
</dbReference>
<dbReference type="InterPro" id="IPR029063">
    <property type="entry name" value="SAM-dependent_MTases_sf"/>
</dbReference>
<dbReference type="GO" id="GO:0035243">
    <property type="term" value="F:protein-arginine omega-N symmetric methyltransferase activity"/>
    <property type="evidence" value="ECO:0007669"/>
    <property type="project" value="TreeGrafter"/>
</dbReference>
<reference evidence="3 4" key="1">
    <citation type="submission" date="2017-05" db="EMBL/GenBank/DDBJ databases">
        <title>Thiocyanate degradation by Thiohalobacter thiocyanaticus FOKN1.</title>
        <authorList>
            <person name="Oshiki M."/>
            <person name="Fukushima T."/>
            <person name="Kawano S."/>
            <person name="Nakagawa J."/>
        </authorList>
    </citation>
    <scope>NUCLEOTIDE SEQUENCE [LARGE SCALE GENOMIC DNA]</scope>
    <source>
        <strain evidence="3 4">FOKN1</strain>
    </source>
</reference>
<keyword evidence="4" id="KW-1185">Reference proteome</keyword>
<evidence type="ECO:0000256" key="2">
    <source>
        <dbReference type="ARBA" id="ARBA00022679"/>
    </source>
</evidence>
<dbReference type="InterPro" id="IPR038375">
    <property type="entry name" value="NDUFAF7_sf"/>
</dbReference>
<dbReference type="SUPFAM" id="SSF53335">
    <property type="entry name" value="S-adenosyl-L-methionine-dependent methyltransferases"/>
    <property type="match status" value="1"/>
</dbReference>